<dbReference type="Proteomes" id="UP000635606">
    <property type="component" value="Unassembled WGS sequence"/>
</dbReference>
<dbReference type="AlphaFoldDB" id="A0A8J4E8G1"/>
<sequence>MLLASTVRVTARKSAVWRTCGRCSVLSPLAPDETRCRACAPGGKTCGKASRGKR</sequence>
<dbReference type="EMBL" id="BOPH01000007">
    <property type="protein sequence ID" value="GIJ65636.1"/>
    <property type="molecule type" value="Genomic_DNA"/>
</dbReference>
<accession>A0A8J4E8G1</accession>
<gene>
    <name evidence="1" type="ORF">Voc01_005530</name>
</gene>
<proteinExistence type="predicted"/>
<reference evidence="1" key="1">
    <citation type="submission" date="2021-01" db="EMBL/GenBank/DDBJ databases">
        <title>Whole genome shotgun sequence of Virgisporangium ochraceum NBRC 16418.</title>
        <authorList>
            <person name="Komaki H."/>
            <person name="Tamura T."/>
        </authorList>
    </citation>
    <scope>NUCLEOTIDE SEQUENCE</scope>
    <source>
        <strain evidence="1">NBRC 16418</strain>
    </source>
</reference>
<evidence type="ECO:0000313" key="2">
    <source>
        <dbReference type="Proteomes" id="UP000635606"/>
    </source>
</evidence>
<organism evidence="1 2">
    <name type="scientific">Virgisporangium ochraceum</name>
    <dbReference type="NCBI Taxonomy" id="65505"/>
    <lineage>
        <taxon>Bacteria</taxon>
        <taxon>Bacillati</taxon>
        <taxon>Actinomycetota</taxon>
        <taxon>Actinomycetes</taxon>
        <taxon>Micromonosporales</taxon>
        <taxon>Micromonosporaceae</taxon>
        <taxon>Virgisporangium</taxon>
    </lineage>
</organism>
<protein>
    <submittedName>
        <fullName evidence="1">Uncharacterized protein</fullName>
    </submittedName>
</protein>
<comment type="caution">
    <text evidence="1">The sequence shown here is derived from an EMBL/GenBank/DDBJ whole genome shotgun (WGS) entry which is preliminary data.</text>
</comment>
<evidence type="ECO:0000313" key="1">
    <source>
        <dbReference type="EMBL" id="GIJ65636.1"/>
    </source>
</evidence>
<keyword evidence="2" id="KW-1185">Reference proteome</keyword>
<name>A0A8J4E8G1_9ACTN</name>